<reference evidence="2" key="1">
    <citation type="submission" date="2022-07" db="EMBL/GenBank/DDBJ databases">
        <title>Whole Genome Sequencing of Streptococcus suis.</title>
        <authorList>
            <person name="Dai X."/>
            <person name="Huang J."/>
            <person name="Wang L."/>
        </authorList>
    </citation>
    <scope>NUCLEOTIDE SEQUENCE</scope>
    <source>
        <strain evidence="2">SFB2</strain>
    </source>
</reference>
<dbReference type="GO" id="GO:0003723">
    <property type="term" value="F:RNA binding"/>
    <property type="evidence" value="ECO:0007669"/>
    <property type="project" value="InterPro"/>
</dbReference>
<organism evidence="2 3">
    <name type="scientific">Streptococcus suis</name>
    <dbReference type="NCBI Taxonomy" id="1307"/>
    <lineage>
        <taxon>Bacteria</taxon>
        <taxon>Bacillati</taxon>
        <taxon>Bacillota</taxon>
        <taxon>Bacilli</taxon>
        <taxon>Lactobacillales</taxon>
        <taxon>Streptococcaceae</taxon>
        <taxon>Streptococcus</taxon>
    </lineage>
</organism>
<dbReference type="Proteomes" id="UP001152879">
    <property type="component" value="Unassembled WGS sequence"/>
</dbReference>
<dbReference type="InterPro" id="IPR020825">
    <property type="entry name" value="Phe-tRNA_synthase-like_B3/B4"/>
</dbReference>
<accession>A0A9X4MJB2</accession>
<protein>
    <submittedName>
        <fullName evidence="2">Phenylalanine--tRNA ligase beta subunit-related protein</fullName>
    </submittedName>
</protein>
<evidence type="ECO:0000313" key="2">
    <source>
        <dbReference type="EMBL" id="MDG4512448.1"/>
    </source>
</evidence>
<gene>
    <name evidence="2" type="ORF">NOL15_06260</name>
</gene>
<dbReference type="PANTHER" id="PTHR39209:SF2">
    <property type="entry name" value="CYTOPLASMIC PROTEIN"/>
    <property type="match status" value="1"/>
</dbReference>
<dbReference type="EMBL" id="JANFML010000016">
    <property type="protein sequence ID" value="MDG4512448.1"/>
    <property type="molecule type" value="Genomic_DNA"/>
</dbReference>
<dbReference type="SUPFAM" id="SSF56037">
    <property type="entry name" value="PheT/TilS domain"/>
    <property type="match status" value="1"/>
</dbReference>
<evidence type="ECO:0000259" key="1">
    <source>
        <dbReference type="Pfam" id="PF03483"/>
    </source>
</evidence>
<feature type="domain" description="B3/B4 tRNA-binding" evidence="1">
    <location>
        <begin position="16"/>
        <end position="123"/>
    </location>
</feature>
<dbReference type="Pfam" id="PF03483">
    <property type="entry name" value="B3_4"/>
    <property type="match status" value="1"/>
</dbReference>
<dbReference type="GO" id="GO:0004826">
    <property type="term" value="F:phenylalanine-tRNA ligase activity"/>
    <property type="evidence" value="ECO:0007669"/>
    <property type="project" value="InterPro"/>
</dbReference>
<sequence>MTEEVFSDNAVIQTYRKAYQAFKTKKGARSSIEALLKRASGGTPIRSVNPLVDIYNAASLRYALPVGAEDMDHFVGDLQLTITDAGDEFYLIGDDRNQHFLVKSVIKMMPGPSAAVLIGVMGSAL</sequence>
<keyword evidence="2" id="KW-0436">Ligase</keyword>
<dbReference type="PANTHER" id="PTHR39209">
    <property type="match status" value="1"/>
</dbReference>
<dbReference type="InterPro" id="IPR005146">
    <property type="entry name" value="B3/B4_tRNA-bd"/>
</dbReference>
<name>A0A9X4MJB2_STRSU</name>
<dbReference type="Gene3D" id="3.50.40.10">
    <property type="entry name" value="Phenylalanyl-trna Synthetase, Chain B, domain 3"/>
    <property type="match status" value="1"/>
</dbReference>
<evidence type="ECO:0000313" key="3">
    <source>
        <dbReference type="Proteomes" id="UP001152879"/>
    </source>
</evidence>
<dbReference type="AlphaFoldDB" id="A0A9X4MJB2"/>
<comment type="caution">
    <text evidence="2">The sequence shown here is derived from an EMBL/GenBank/DDBJ whole genome shotgun (WGS) entry which is preliminary data.</text>
</comment>
<proteinExistence type="predicted"/>